<evidence type="ECO:0000313" key="3">
    <source>
        <dbReference type="EMBL" id="CAL5095735.1"/>
    </source>
</evidence>
<dbReference type="PANTHER" id="PTHR31325">
    <property type="entry name" value="OS01G0798800 PROTEIN-RELATED"/>
    <property type="match status" value="1"/>
</dbReference>
<dbReference type="InterPro" id="IPR025315">
    <property type="entry name" value="DUF4220"/>
</dbReference>
<feature type="transmembrane region" description="Helical" evidence="1">
    <location>
        <begin position="339"/>
        <end position="360"/>
    </location>
</feature>
<feature type="transmembrane region" description="Helical" evidence="1">
    <location>
        <begin position="372"/>
        <end position="393"/>
    </location>
</feature>
<keyword evidence="1" id="KW-1133">Transmembrane helix</keyword>
<keyword evidence="4" id="KW-1185">Reference proteome</keyword>
<feature type="transmembrane region" description="Helical" evidence="1">
    <location>
        <begin position="71"/>
        <end position="95"/>
    </location>
</feature>
<protein>
    <recommendedName>
        <fullName evidence="2">DUF4220 domain-containing protein</fullName>
    </recommendedName>
</protein>
<name>A0ABC9GHW9_9POAL</name>
<dbReference type="EMBL" id="OZ075119">
    <property type="protein sequence ID" value="CAL5095735.1"/>
    <property type="molecule type" value="Genomic_DNA"/>
</dbReference>
<dbReference type="AlphaFoldDB" id="A0ABC9GHW9"/>
<dbReference type="Pfam" id="PF13968">
    <property type="entry name" value="DUF4220"/>
    <property type="match status" value="1"/>
</dbReference>
<keyword evidence="1" id="KW-0472">Membrane</keyword>
<feature type="domain" description="DUF4220" evidence="2">
    <location>
        <begin position="46"/>
        <end position="448"/>
    </location>
</feature>
<dbReference type="InterPro" id="IPR007658">
    <property type="entry name" value="DUF594"/>
</dbReference>
<gene>
    <name evidence="3" type="ORF">URODEC1_LOCUS116612</name>
</gene>
<dbReference type="Proteomes" id="UP001497457">
    <property type="component" value="Chromosome 9rd"/>
</dbReference>
<reference evidence="3 4" key="2">
    <citation type="submission" date="2024-10" db="EMBL/GenBank/DDBJ databases">
        <authorList>
            <person name="Ryan C."/>
        </authorList>
    </citation>
    <scope>NUCLEOTIDE SEQUENCE [LARGE SCALE GENOMIC DNA]</scope>
</reference>
<feature type="transmembrane region" description="Helical" evidence="1">
    <location>
        <begin position="41"/>
        <end position="59"/>
    </location>
</feature>
<sequence>MGGITQILGTVQARLVRLEVVVLVSAFILTVLVLNRSVHRGFMGVVYSMSYVVVSYAVGLIQDGPFHGEAFVLWAAALLVIQASAMSTSETKALLLIKSAGRCEQECGHAQRKKLLLQHVLQTGLVLWLMVNTRSHNPWYQAAIWALWALSLLKTAAQIVEVTRADRPDPSVKALHEYMTVEEDLIAENSDQRPDPVTMQGYRFIFHGEETMEPVNHDQDGRPVRGEMLAQSAAKSVVKIDQVYRWIQQQPYSDVEKYRAMDFCLGFALYKLLKRRLYGCDPAEAGSTKARDLVLTGFIHAGATGPDAAFRIAEAELAFFYEFFYTRNIALQVLGPKTYICVTVAVACLTISSVLFGTLAPTYRPLLSNLDGAIITVLIVVVTAGLEVYQAVAGLSSNWRYVMAVYRCVRDDRPWTKRHRRHLWWKESITPPEIRYWEDKVAQYVLLKCFHHRPWKWNILSWLTLYLVEPRRQGQKRGRRKPLPPEVKRAVLLSLKHSHCQLSNGVATLRRHRLLPRLAWACRLPKLTDQILAWHVATTACEWDHNARRDGRPAGRATAGDELHRLVATKLSNYCAYLVAFVPDMLPDPSYNAKRVFDEAVQQARRQLEGCREESSILAKLQEIEEAEWPNLLQEGGAYERAGSATVIQRAAVLWGQLRAAVPADARRWEVLAEFWAEFLLFLAPSDNVDIHGRTLSDGGEFMTQLWVLMANAGVLERPLVMQRQLWGE</sequence>
<feature type="transmembrane region" description="Helical" evidence="1">
    <location>
        <begin position="15"/>
        <end position="34"/>
    </location>
</feature>
<reference evidence="4" key="1">
    <citation type="submission" date="2024-06" db="EMBL/GenBank/DDBJ databases">
        <authorList>
            <person name="Ryan C."/>
        </authorList>
    </citation>
    <scope>NUCLEOTIDE SEQUENCE [LARGE SCALE GENOMIC DNA]</scope>
</reference>
<evidence type="ECO:0000259" key="2">
    <source>
        <dbReference type="Pfam" id="PF13968"/>
    </source>
</evidence>
<evidence type="ECO:0000256" key="1">
    <source>
        <dbReference type="SAM" id="Phobius"/>
    </source>
</evidence>
<dbReference type="Pfam" id="PF04578">
    <property type="entry name" value="DUF594"/>
    <property type="match status" value="1"/>
</dbReference>
<keyword evidence="1" id="KW-0812">Transmembrane</keyword>
<organism evidence="3 4">
    <name type="scientific">Urochloa decumbens</name>
    <dbReference type="NCBI Taxonomy" id="240449"/>
    <lineage>
        <taxon>Eukaryota</taxon>
        <taxon>Viridiplantae</taxon>
        <taxon>Streptophyta</taxon>
        <taxon>Embryophyta</taxon>
        <taxon>Tracheophyta</taxon>
        <taxon>Spermatophyta</taxon>
        <taxon>Magnoliopsida</taxon>
        <taxon>Liliopsida</taxon>
        <taxon>Poales</taxon>
        <taxon>Poaceae</taxon>
        <taxon>PACMAD clade</taxon>
        <taxon>Panicoideae</taxon>
        <taxon>Panicodae</taxon>
        <taxon>Paniceae</taxon>
        <taxon>Melinidinae</taxon>
        <taxon>Urochloa</taxon>
    </lineage>
</organism>
<proteinExistence type="predicted"/>
<accession>A0ABC9GHW9</accession>
<evidence type="ECO:0000313" key="4">
    <source>
        <dbReference type="Proteomes" id="UP001497457"/>
    </source>
</evidence>